<reference evidence="2 3" key="1">
    <citation type="journal article" date="2023" name="Hortic Res">
        <title>The complete reference genome for grapevine (Vitis vinifera L.) genetics and breeding.</title>
        <authorList>
            <person name="Shi X."/>
            <person name="Cao S."/>
            <person name="Wang X."/>
            <person name="Huang S."/>
            <person name="Wang Y."/>
            <person name="Liu Z."/>
            <person name="Liu W."/>
            <person name="Leng X."/>
            <person name="Peng Y."/>
            <person name="Wang N."/>
            <person name="Wang Y."/>
            <person name="Ma Z."/>
            <person name="Xu X."/>
            <person name="Zhang F."/>
            <person name="Xue H."/>
            <person name="Zhong H."/>
            <person name="Wang Y."/>
            <person name="Zhang K."/>
            <person name="Velt A."/>
            <person name="Avia K."/>
            <person name="Holtgrawe D."/>
            <person name="Grimplet J."/>
            <person name="Matus J.T."/>
            <person name="Ware D."/>
            <person name="Wu X."/>
            <person name="Wang H."/>
            <person name="Liu C."/>
            <person name="Fang Y."/>
            <person name="Rustenholz C."/>
            <person name="Cheng Z."/>
            <person name="Xiao H."/>
            <person name="Zhou Y."/>
        </authorList>
    </citation>
    <scope>NUCLEOTIDE SEQUENCE [LARGE SCALE GENOMIC DNA]</scope>
    <source>
        <strain evidence="3">cv. Pinot noir / PN40024</strain>
        <tissue evidence="2">Leaf</tissue>
    </source>
</reference>
<keyword evidence="3" id="KW-1185">Reference proteome</keyword>
<organism evidence="2 3">
    <name type="scientific">Vitis vinifera</name>
    <name type="common">Grape</name>
    <dbReference type="NCBI Taxonomy" id="29760"/>
    <lineage>
        <taxon>Eukaryota</taxon>
        <taxon>Viridiplantae</taxon>
        <taxon>Streptophyta</taxon>
        <taxon>Embryophyta</taxon>
        <taxon>Tracheophyta</taxon>
        <taxon>Spermatophyta</taxon>
        <taxon>Magnoliopsida</taxon>
        <taxon>eudicotyledons</taxon>
        <taxon>Gunneridae</taxon>
        <taxon>Pentapetalae</taxon>
        <taxon>rosids</taxon>
        <taxon>Vitales</taxon>
        <taxon>Vitaceae</taxon>
        <taxon>Viteae</taxon>
        <taxon>Vitis</taxon>
    </lineage>
</organism>
<name>A0ABY9DAA9_VITVI</name>
<evidence type="ECO:0000313" key="2">
    <source>
        <dbReference type="EMBL" id="WKA04302.1"/>
    </source>
</evidence>
<dbReference type="EMBL" id="CP126661">
    <property type="protein sequence ID" value="WKA04302.1"/>
    <property type="molecule type" value="Genomic_DNA"/>
</dbReference>
<dbReference type="Proteomes" id="UP001227230">
    <property type="component" value="Chromosome 14"/>
</dbReference>
<evidence type="ECO:0000259" key="1">
    <source>
        <dbReference type="Pfam" id="PF14576"/>
    </source>
</evidence>
<dbReference type="PANTHER" id="PTHR33232:SF9">
    <property type="entry name" value="PROTEIN SIEVE ELEMENT OCCLUSION B"/>
    <property type="match status" value="1"/>
</dbReference>
<evidence type="ECO:0000313" key="3">
    <source>
        <dbReference type="Proteomes" id="UP001227230"/>
    </source>
</evidence>
<dbReference type="InterPro" id="IPR039299">
    <property type="entry name" value="SEOA"/>
</dbReference>
<feature type="domain" description="Sieve element occlusion N-terminal" evidence="1">
    <location>
        <begin position="1"/>
        <end position="131"/>
    </location>
</feature>
<gene>
    <name evidence="2" type="ORF">VitviT2T_022354</name>
</gene>
<accession>A0ABY9DAA9</accession>
<proteinExistence type="predicted"/>
<protein>
    <recommendedName>
        <fullName evidence="1">Sieve element occlusion N-terminal domain-containing protein</fullName>
    </recommendedName>
</protein>
<dbReference type="Pfam" id="PF14576">
    <property type="entry name" value="SEO_N"/>
    <property type="match status" value="1"/>
</dbReference>
<dbReference type="PANTHER" id="PTHR33232">
    <property type="entry name" value="PROTEIN SIEVE ELEMENT OCCLUSION B-LIKE"/>
    <property type="match status" value="1"/>
</dbReference>
<dbReference type="InterPro" id="IPR027942">
    <property type="entry name" value="SEO_N"/>
</dbReference>
<sequence length="229" mass="25843">MAILKQVPTILEHSGQLKPRFDALNNLIRAMVAITRCIIEFKELPSMYISQDVPALATAMTHIPTAVYWTIRSVVACATQITTLTSMGHEYWISATNEAWELSTMAHKINSILDLLKKQLTLCYQYIGRTTNPFQIYGSKCCTANVNTNEMDFKSDKGLLFDADDKRNAETFQMLLNLFESIHIDNMKILRALISPKDDVQPLLEGSTKRRVHSTNISLHYCIGSSTIP</sequence>